<evidence type="ECO:0000313" key="3">
    <source>
        <dbReference type="Proteomes" id="UP001149079"/>
    </source>
</evidence>
<dbReference type="Proteomes" id="UP001149079">
    <property type="component" value="Unassembled WGS sequence"/>
</dbReference>
<proteinExistence type="predicted"/>
<sequence length="160" mass="18358">MEISKEVDLESHPRLEHDPWLLDDHPLRSYPTECIPGLSTYLDESLGRRRAILFLVACLILAALVSRLFSVTIKNALSHETTNPHQPRTALNRDRMRYGGESWMRRRLNSYLNARWQAADRIRVMRTGPETFLQRLGLDESGTDRVLPIWAASSSVALSF</sequence>
<dbReference type="RefSeq" id="XP_056518258.1">
    <property type="nucleotide sequence ID" value="XM_056668428.1"/>
</dbReference>
<keyword evidence="3" id="KW-1185">Reference proteome</keyword>
<reference evidence="2" key="1">
    <citation type="submission" date="2022-11" db="EMBL/GenBank/DDBJ databases">
        <authorList>
            <person name="Petersen C."/>
        </authorList>
    </citation>
    <scope>NUCLEOTIDE SEQUENCE</scope>
    <source>
        <strain evidence="2">IBT 22155</strain>
    </source>
</reference>
<dbReference type="AlphaFoldDB" id="A0A9W9GLT7"/>
<dbReference type="EMBL" id="JAPQKL010000006">
    <property type="protein sequence ID" value="KAJ5123859.1"/>
    <property type="molecule type" value="Genomic_DNA"/>
</dbReference>
<reference evidence="2" key="2">
    <citation type="journal article" date="2023" name="IMA Fungus">
        <title>Comparative genomic study of the Penicillium genus elucidates a diverse pangenome and 15 lateral gene transfer events.</title>
        <authorList>
            <person name="Petersen C."/>
            <person name="Sorensen T."/>
            <person name="Nielsen M.R."/>
            <person name="Sondergaard T.E."/>
            <person name="Sorensen J.L."/>
            <person name="Fitzpatrick D.A."/>
            <person name="Frisvad J.C."/>
            <person name="Nielsen K.L."/>
        </authorList>
    </citation>
    <scope>NUCLEOTIDE SEQUENCE</scope>
    <source>
        <strain evidence="2">IBT 22155</strain>
    </source>
</reference>
<gene>
    <name evidence="2" type="ORF">N7515_007684</name>
</gene>
<name>A0A9W9GLT7_9EURO</name>
<organism evidence="2 3">
    <name type="scientific">Penicillium bovifimosum</name>
    <dbReference type="NCBI Taxonomy" id="126998"/>
    <lineage>
        <taxon>Eukaryota</taxon>
        <taxon>Fungi</taxon>
        <taxon>Dikarya</taxon>
        <taxon>Ascomycota</taxon>
        <taxon>Pezizomycotina</taxon>
        <taxon>Eurotiomycetes</taxon>
        <taxon>Eurotiomycetidae</taxon>
        <taxon>Eurotiales</taxon>
        <taxon>Aspergillaceae</taxon>
        <taxon>Penicillium</taxon>
    </lineage>
</organism>
<accession>A0A9W9GLT7</accession>
<protein>
    <submittedName>
        <fullName evidence="2">Uncharacterized protein</fullName>
    </submittedName>
</protein>
<keyword evidence="1" id="KW-1133">Transmembrane helix</keyword>
<keyword evidence="1" id="KW-0472">Membrane</keyword>
<keyword evidence="1" id="KW-0812">Transmembrane</keyword>
<evidence type="ECO:0000256" key="1">
    <source>
        <dbReference type="SAM" id="Phobius"/>
    </source>
</evidence>
<dbReference type="GeneID" id="81407598"/>
<evidence type="ECO:0000313" key="2">
    <source>
        <dbReference type="EMBL" id="KAJ5123859.1"/>
    </source>
</evidence>
<dbReference type="OrthoDB" id="4499526at2759"/>
<feature type="transmembrane region" description="Helical" evidence="1">
    <location>
        <begin position="51"/>
        <end position="69"/>
    </location>
</feature>
<comment type="caution">
    <text evidence="2">The sequence shown here is derived from an EMBL/GenBank/DDBJ whole genome shotgun (WGS) entry which is preliminary data.</text>
</comment>